<dbReference type="AlphaFoldDB" id="A0A0A2VJ08"/>
<dbReference type="OrthoDB" id="5376804at2759"/>
<reference evidence="1 2" key="1">
    <citation type="journal article" date="2011" name="PLoS Genet.">
        <title>Comparative genomic analysis of human fungal pathogens causing paracoccidioidomycosis.</title>
        <authorList>
            <person name="Desjardins C.A."/>
            <person name="Champion M.D."/>
            <person name="Holder J.W."/>
            <person name="Muszewska A."/>
            <person name="Goldberg J."/>
            <person name="Bailao A.M."/>
            <person name="Brigido M.M."/>
            <person name="Ferreira M.E."/>
            <person name="Garcia A.M."/>
            <person name="Grynberg M."/>
            <person name="Gujja S."/>
            <person name="Heiman D.I."/>
            <person name="Henn M.R."/>
            <person name="Kodira C.D."/>
            <person name="Leon-Narvaez H."/>
            <person name="Longo L.V."/>
            <person name="Ma L.J."/>
            <person name="Malavazi I."/>
            <person name="Matsuo A.L."/>
            <person name="Morais F.V."/>
            <person name="Pereira M."/>
            <person name="Rodriguez-Brito S."/>
            <person name="Sakthikumar S."/>
            <person name="Salem-Izacc S.M."/>
            <person name="Sykes S.M."/>
            <person name="Teixeira M.M."/>
            <person name="Vallejo M.C."/>
            <person name="Walter M.E."/>
            <person name="Yandava C."/>
            <person name="Young S."/>
            <person name="Zeng Q."/>
            <person name="Zucker J."/>
            <person name="Felipe M.S."/>
            <person name="Goldman G.H."/>
            <person name="Haas B.J."/>
            <person name="McEwen J.G."/>
            <person name="Nino-Vega G."/>
            <person name="Puccia R."/>
            <person name="San-Blas G."/>
            <person name="Soares C.M."/>
            <person name="Birren B.W."/>
            <person name="Cuomo C.A."/>
        </authorList>
    </citation>
    <scope>NUCLEOTIDE SEQUENCE [LARGE SCALE GENOMIC DNA]</scope>
    <source>
        <strain evidence="2">ATCC MYA-826 / Pb01</strain>
    </source>
</reference>
<accession>A0A0A2VJ08</accession>
<dbReference type="eggNOG" id="ENOG502RQDJ">
    <property type="taxonomic scope" value="Eukaryota"/>
</dbReference>
<name>A0A0A2VJ08_PARBA</name>
<dbReference type="GeneID" id="26971090"/>
<proteinExistence type="predicted"/>
<dbReference type="KEGG" id="pbl:PAAG_12442"/>
<organism evidence="1 2">
    <name type="scientific">Paracoccidioides lutzii (strain ATCC MYA-826 / Pb01)</name>
    <name type="common">Paracoccidioides brasiliensis</name>
    <dbReference type="NCBI Taxonomy" id="502779"/>
    <lineage>
        <taxon>Eukaryota</taxon>
        <taxon>Fungi</taxon>
        <taxon>Dikarya</taxon>
        <taxon>Ascomycota</taxon>
        <taxon>Pezizomycotina</taxon>
        <taxon>Eurotiomycetes</taxon>
        <taxon>Eurotiomycetidae</taxon>
        <taxon>Onygenales</taxon>
        <taxon>Ajellomycetaceae</taxon>
        <taxon>Paracoccidioides</taxon>
    </lineage>
</organism>
<evidence type="ECO:0000313" key="1">
    <source>
        <dbReference type="EMBL" id="KGQ00899.1"/>
    </source>
</evidence>
<gene>
    <name evidence="1" type="ORF">PAAG_12442</name>
</gene>
<dbReference type="Proteomes" id="UP000002059">
    <property type="component" value="Partially assembled WGS sequence"/>
</dbReference>
<evidence type="ECO:0000313" key="2">
    <source>
        <dbReference type="Proteomes" id="UP000002059"/>
    </source>
</evidence>
<sequence>MVLPVVSPYDGSGAASYVSWLLNYVPDIGVDFSVGAPKITEHMRKVHNPLFALGCLELNYTSLTNTKPISAAMECMFPCCLQRYDVSVKDDVPVSKVATVQQASMDKLSG</sequence>
<dbReference type="VEuPathDB" id="FungiDB:PAAG_12442"/>
<protein>
    <submittedName>
        <fullName evidence="1">Uncharacterized protein</fullName>
    </submittedName>
</protein>
<dbReference type="HOGENOM" id="CLU_2171789_0_0_1"/>
<dbReference type="EMBL" id="KN294017">
    <property type="protein sequence ID" value="KGQ00899.1"/>
    <property type="molecule type" value="Genomic_DNA"/>
</dbReference>
<dbReference type="RefSeq" id="XP_015702467.1">
    <property type="nucleotide sequence ID" value="XM_015847928.1"/>
</dbReference>
<keyword evidence="2" id="KW-1185">Reference proteome</keyword>